<dbReference type="OrthoDB" id="594865at2"/>
<evidence type="ECO:0000256" key="1">
    <source>
        <dbReference type="SAM" id="SignalP"/>
    </source>
</evidence>
<accession>A0A4R2KDE4</accession>
<name>A0A4R2KDE4_9RHOB</name>
<reference evidence="2 3" key="1">
    <citation type="submission" date="2019-03" db="EMBL/GenBank/DDBJ databases">
        <title>Genomic Encyclopedia of Type Strains, Phase IV (KMG-IV): sequencing the most valuable type-strain genomes for metagenomic binning, comparative biology and taxonomic classification.</title>
        <authorList>
            <person name="Goeker M."/>
        </authorList>
    </citation>
    <scope>NUCLEOTIDE SEQUENCE [LARGE SCALE GENOMIC DNA]</scope>
    <source>
        <strain evidence="2 3">DSM 4868</strain>
    </source>
</reference>
<dbReference type="RefSeq" id="WP_132546785.1">
    <property type="nucleotide sequence ID" value="NZ_SLWW01000029.1"/>
</dbReference>
<protein>
    <recommendedName>
        <fullName evidence="4">YpeB-like protein with protease inhibitory function</fullName>
    </recommendedName>
</protein>
<comment type="caution">
    <text evidence="2">The sequence shown here is derived from an EMBL/GenBank/DDBJ whole genome shotgun (WGS) entry which is preliminary data.</text>
</comment>
<feature type="signal peptide" evidence="1">
    <location>
        <begin position="1"/>
        <end position="23"/>
    </location>
</feature>
<organism evidence="2 3">
    <name type="scientific">Rhodovulum euryhalinum</name>
    <dbReference type="NCBI Taxonomy" id="35805"/>
    <lineage>
        <taxon>Bacteria</taxon>
        <taxon>Pseudomonadati</taxon>
        <taxon>Pseudomonadota</taxon>
        <taxon>Alphaproteobacteria</taxon>
        <taxon>Rhodobacterales</taxon>
        <taxon>Paracoccaceae</taxon>
        <taxon>Rhodovulum</taxon>
    </lineage>
</organism>
<sequence>MKKLCATLASASLCLSLSTPVRASDDSDKAAAAALALLGIAALAHHKDHYRDGYQPSGAEETAQFEMGYRDGLHNEPYASNYPTSAYMNGYDAGHRERSHSLAHRSSNVAGVKVPQAAMNSCFNDAVKGVFQTSPGNVHVIKAAQEGADNFYIELAHGHKHVVCTVNSAGQIFNTEYRRL</sequence>
<dbReference type="EMBL" id="SLWW01000029">
    <property type="protein sequence ID" value="TCO68286.1"/>
    <property type="molecule type" value="Genomic_DNA"/>
</dbReference>
<evidence type="ECO:0000313" key="2">
    <source>
        <dbReference type="EMBL" id="TCO68286.1"/>
    </source>
</evidence>
<keyword evidence="3" id="KW-1185">Reference proteome</keyword>
<keyword evidence="1" id="KW-0732">Signal</keyword>
<gene>
    <name evidence="2" type="ORF">EV655_12910</name>
</gene>
<dbReference type="Proteomes" id="UP000295142">
    <property type="component" value="Unassembled WGS sequence"/>
</dbReference>
<dbReference type="AlphaFoldDB" id="A0A4R2KDE4"/>
<evidence type="ECO:0008006" key="4">
    <source>
        <dbReference type="Google" id="ProtNLM"/>
    </source>
</evidence>
<feature type="chain" id="PRO_5020857622" description="YpeB-like protein with protease inhibitory function" evidence="1">
    <location>
        <begin position="24"/>
        <end position="180"/>
    </location>
</feature>
<proteinExistence type="predicted"/>
<evidence type="ECO:0000313" key="3">
    <source>
        <dbReference type="Proteomes" id="UP000295142"/>
    </source>
</evidence>